<dbReference type="PANTHER" id="PTHR33112:SF16">
    <property type="entry name" value="HETEROKARYON INCOMPATIBILITY DOMAIN-CONTAINING PROTEIN"/>
    <property type="match status" value="1"/>
</dbReference>
<dbReference type="PANTHER" id="PTHR33112">
    <property type="entry name" value="DOMAIN PROTEIN, PUTATIVE-RELATED"/>
    <property type="match status" value="1"/>
</dbReference>
<accession>A0A9P5NCW4</accession>
<name>A0A9P5NCW4_GYMJU</name>
<dbReference type="Pfam" id="PF06985">
    <property type="entry name" value="HET"/>
    <property type="match status" value="1"/>
</dbReference>
<proteinExistence type="predicted"/>
<organism evidence="2 3">
    <name type="scientific">Gymnopilus junonius</name>
    <name type="common">Spectacular rustgill mushroom</name>
    <name type="synonym">Gymnopilus spectabilis subsp. junonius</name>
    <dbReference type="NCBI Taxonomy" id="109634"/>
    <lineage>
        <taxon>Eukaryota</taxon>
        <taxon>Fungi</taxon>
        <taxon>Dikarya</taxon>
        <taxon>Basidiomycota</taxon>
        <taxon>Agaricomycotina</taxon>
        <taxon>Agaricomycetes</taxon>
        <taxon>Agaricomycetidae</taxon>
        <taxon>Agaricales</taxon>
        <taxon>Agaricineae</taxon>
        <taxon>Hymenogastraceae</taxon>
        <taxon>Gymnopilus</taxon>
    </lineage>
</organism>
<evidence type="ECO:0000313" key="3">
    <source>
        <dbReference type="Proteomes" id="UP000724874"/>
    </source>
</evidence>
<evidence type="ECO:0000259" key="1">
    <source>
        <dbReference type="Pfam" id="PF06985"/>
    </source>
</evidence>
<sequence length="567" mass="65875">MVRNWLSMCRTWHGSHCDRSELLSYQAHTSISEIPHFRLIDVVDNCILCSPGNDTKYVALSYLWGRIDPNSILTLCLSNLSELETLGGLLLPHNYYKIPITIRDAMHIVRELRYRFLWVDSLCIIQDDVKTKMLAIPNIGEVFGKAHLTIIAGSGNSANVGLPGVQPASRGTSQAIEEIHPGLRLCFRPRYQDHIEGAAYFHRAWQFQEQKYAKRTLIFIGGQVVFKCMRAEWREDVVVEHRHSRYCRIERLGSWDPDDIEQYEQAMKSYSSRVLTRDSDIYHAFAAMIRHFQVQLKVDLCHGIPVAYFDWFILWTSLSPGTRRSNTPSWSWFGWRGESFPNISYWYDHSIKRIRKALRQRTWIIWYQRQGHDVEGCSRIWTPQRRPTSSSPRNFYGSRVESRFPFDCTQTIPTPRTLVRAPQYLEDSYNTTPGSGFLQFWTVSVTFRLDKPVSRDDDEVIVNTGLRVGIFGRDGRELGTTFVNHEWMNASASDIHEFILLCEDDEEGWKYKMMLIEWHGWRDDSPYKGTTGLHGDWAERISLGSIEKEDLDQALGEGPMWKEIILG</sequence>
<protein>
    <submittedName>
        <fullName evidence="2">Heterokaryon incompatibility protein-domain-containing protein</fullName>
    </submittedName>
</protein>
<dbReference type="OrthoDB" id="5125733at2759"/>
<gene>
    <name evidence="2" type="ORF">CPB84DRAFT_1793872</name>
</gene>
<feature type="domain" description="Heterokaryon incompatibility" evidence="1">
    <location>
        <begin position="57"/>
        <end position="209"/>
    </location>
</feature>
<dbReference type="Proteomes" id="UP000724874">
    <property type="component" value="Unassembled WGS sequence"/>
</dbReference>
<evidence type="ECO:0000313" key="2">
    <source>
        <dbReference type="EMBL" id="KAF8878811.1"/>
    </source>
</evidence>
<dbReference type="EMBL" id="JADNYJ010000155">
    <property type="protein sequence ID" value="KAF8878811.1"/>
    <property type="molecule type" value="Genomic_DNA"/>
</dbReference>
<dbReference type="InterPro" id="IPR010730">
    <property type="entry name" value="HET"/>
</dbReference>
<keyword evidence="3" id="KW-1185">Reference proteome</keyword>
<comment type="caution">
    <text evidence="2">The sequence shown here is derived from an EMBL/GenBank/DDBJ whole genome shotgun (WGS) entry which is preliminary data.</text>
</comment>
<dbReference type="AlphaFoldDB" id="A0A9P5NCW4"/>
<reference evidence="2" key="1">
    <citation type="submission" date="2020-11" db="EMBL/GenBank/DDBJ databases">
        <authorList>
            <consortium name="DOE Joint Genome Institute"/>
            <person name="Ahrendt S."/>
            <person name="Riley R."/>
            <person name="Andreopoulos W."/>
            <person name="LaButti K."/>
            <person name="Pangilinan J."/>
            <person name="Ruiz-duenas F.J."/>
            <person name="Barrasa J.M."/>
            <person name="Sanchez-Garcia M."/>
            <person name="Camarero S."/>
            <person name="Miyauchi S."/>
            <person name="Serrano A."/>
            <person name="Linde D."/>
            <person name="Babiker R."/>
            <person name="Drula E."/>
            <person name="Ayuso-Fernandez I."/>
            <person name="Pacheco R."/>
            <person name="Padilla G."/>
            <person name="Ferreira P."/>
            <person name="Barriuso J."/>
            <person name="Kellner H."/>
            <person name="Castanera R."/>
            <person name="Alfaro M."/>
            <person name="Ramirez L."/>
            <person name="Pisabarro A.G."/>
            <person name="Kuo A."/>
            <person name="Tritt A."/>
            <person name="Lipzen A."/>
            <person name="He G."/>
            <person name="Yan M."/>
            <person name="Ng V."/>
            <person name="Cullen D."/>
            <person name="Martin F."/>
            <person name="Rosso M.-N."/>
            <person name="Henrissat B."/>
            <person name="Hibbett D."/>
            <person name="Martinez A.T."/>
            <person name="Grigoriev I.V."/>
        </authorList>
    </citation>
    <scope>NUCLEOTIDE SEQUENCE</scope>
    <source>
        <strain evidence="2">AH 44721</strain>
    </source>
</reference>